<name>A0A6J2YNX8_SITOR</name>
<proteinExistence type="inferred from homology"/>
<dbReference type="RefSeq" id="XP_030764495.1">
    <property type="nucleotide sequence ID" value="XM_030908635.1"/>
</dbReference>
<evidence type="ECO:0000313" key="11">
    <source>
        <dbReference type="Proteomes" id="UP000504635"/>
    </source>
</evidence>
<sequence>MNYELTEEVVCKQKSEIMDTERYQVHLDDEQCDIWDNDCTILTGFKLPKMLIGCHLMPTCSNISLCISEDIPEKRKKVSISLRSNLSLSSFVQSIQKFWNKNSNFSDNGFEIICYPFKVCVVKNFIENGKFLDKLRQDIYDLKFHLRTMDLYEFFQSRDLQYLSGDRITAIYDLLRKDVLNWVSSITGYNLSHISATISLYTNTDYLLVHDDQREDRMVAFILYLMDETGWQKNNGGCLQLLNKDSDGQPSDIVYDIAPSNNQFIFFPVTNESYHQVGEIVGMDKYRLSINGWFHIKKPPIFSAPSYKPSNKSLYSDNYFNAKTVDIELESWINDEYLEYKVIRSVQSYIEETSQVSLKQFLKDESFTEILTTLESTGIVWEKMGPPNRLLYETAQLENVPYVLEQFFNLFQSTAMFQLLHDYTDLDLDKAGASMKYELQKWTPGSYALLTDYDWKKRNELDLIMYFGCGKRGDIVGASTQYVATEDEVQQALVTIEPEDNSLNIVYRDSARFTKYFSLQSRCRYFYLFICSYVE</sequence>
<dbReference type="InterPro" id="IPR006620">
    <property type="entry name" value="Pro_4_hyd_alph"/>
</dbReference>
<keyword evidence="4" id="KW-0847">Vitamin C</keyword>
<evidence type="ECO:0000256" key="7">
    <source>
        <dbReference type="ARBA" id="ARBA00023004"/>
    </source>
</evidence>
<keyword evidence="7" id="KW-0408">Iron</keyword>
<dbReference type="InterPro" id="IPR019601">
    <property type="entry name" value="Oxoglutarate/Fe-dep_Oase_C"/>
</dbReference>
<evidence type="ECO:0000256" key="3">
    <source>
        <dbReference type="ARBA" id="ARBA00022723"/>
    </source>
</evidence>
<dbReference type="CTD" id="19834718"/>
<evidence type="ECO:0000256" key="2">
    <source>
        <dbReference type="ARBA" id="ARBA00007443"/>
    </source>
</evidence>
<evidence type="ECO:0000313" key="13">
    <source>
        <dbReference type="RefSeq" id="XP_030764493.1"/>
    </source>
</evidence>
<dbReference type="GeneID" id="115888794"/>
<comment type="cofactor">
    <cofactor evidence="1">
        <name>L-ascorbate</name>
        <dbReference type="ChEBI" id="CHEBI:38290"/>
    </cofactor>
</comment>
<feature type="domain" description="Fe2OG dioxygenase" evidence="10">
    <location>
        <begin position="192"/>
        <end position="296"/>
    </location>
</feature>
<dbReference type="GO" id="GO:0031543">
    <property type="term" value="F:peptidyl-proline dioxygenase activity"/>
    <property type="evidence" value="ECO:0007669"/>
    <property type="project" value="TreeGrafter"/>
</dbReference>
<dbReference type="GO" id="GO:0005737">
    <property type="term" value="C:cytoplasm"/>
    <property type="evidence" value="ECO:0007669"/>
    <property type="project" value="TreeGrafter"/>
</dbReference>
<gene>
    <name evidence="12 13 14 15 16" type="primary">LOC115888794</name>
</gene>
<comment type="catalytic activity">
    <reaction evidence="9">
        <text>[ribosomal protein uS12]-L-proline + 2-oxoglutarate + O2 = [ribosomal protein uS12]-(3S)-3-hydroxy-L-proline + succinate + CO2</text>
        <dbReference type="Rhea" id="RHEA:54156"/>
        <dbReference type="Rhea" id="RHEA-COMP:13816"/>
        <dbReference type="Rhea" id="RHEA-COMP:13818"/>
        <dbReference type="ChEBI" id="CHEBI:15379"/>
        <dbReference type="ChEBI" id="CHEBI:16526"/>
        <dbReference type="ChEBI" id="CHEBI:16810"/>
        <dbReference type="ChEBI" id="CHEBI:30031"/>
        <dbReference type="ChEBI" id="CHEBI:50342"/>
        <dbReference type="ChEBI" id="CHEBI:85428"/>
    </reaction>
</comment>
<reference evidence="12 13" key="1">
    <citation type="submission" date="2025-04" db="UniProtKB">
        <authorList>
            <consortium name="RefSeq"/>
        </authorList>
    </citation>
    <scope>IDENTIFICATION</scope>
    <source>
        <tissue evidence="12 13">Gonads</tissue>
    </source>
</reference>
<evidence type="ECO:0000256" key="5">
    <source>
        <dbReference type="ARBA" id="ARBA00022964"/>
    </source>
</evidence>
<dbReference type="GO" id="GO:0005506">
    <property type="term" value="F:iron ion binding"/>
    <property type="evidence" value="ECO:0007669"/>
    <property type="project" value="InterPro"/>
</dbReference>
<comment type="similarity">
    <text evidence="2">Belongs to the TPA1 family.</text>
</comment>
<evidence type="ECO:0000313" key="12">
    <source>
        <dbReference type="RefSeq" id="XP_030764492.1"/>
    </source>
</evidence>
<dbReference type="Proteomes" id="UP000504635">
    <property type="component" value="Unplaced"/>
</dbReference>
<keyword evidence="5" id="KW-0223">Dioxygenase</keyword>
<dbReference type="GO" id="GO:0031418">
    <property type="term" value="F:L-ascorbic acid binding"/>
    <property type="evidence" value="ECO:0007669"/>
    <property type="project" value="UniProtKB-KW"/>
</dbReference>
<dbReference type="PANTHER" id="PTHR12117">
    <property type="entry name" value="HISTONE ACETYLTRANSFERASE COMPLEX"/>
    <property type="match status" value="1"/>
</dbReference>
<keyword evidence="11" id="KW-1185">Reference proteome</keyword>
<evidence type="ECO:0000256" key="6">
    <source>
        <dbReference type="ARBA" id="ARBA00023002"/>
    </source>
</evidence>
<dbReference type="InterPro" id="IPR039558">
    <property type="entry name" value="TPA1/OFD1_N"/>
</dbReference>
<protein>
    <recommendedName>
        <fullName evidence="8">uS12 prolyl 3-hydroxylase</fullName>
    </recommendedName>
</protein>
<evidence type="ECO:0000313" key="14">
    <source>
        <dbReference type="RefSeq" id="XP_030764494.1"/>
    </source>
</evidence>
<evidence type="ECO:0000313" key="16">
    <source>
        <dbReference type="RefSeq" id="XP_030764496.1"/>
    </source>
</evidence>
<dbReference type="GO" id="GO:0006449">
    <property type="term" value="P:regulation of translational termination"/>
    <property type="evidence" value="ECO:0007669"/>
    <property type="project" value="TreeGrafter"/>
</dbReference>
<dbReference type="Pfam" id="PF13661">
    <property type="entry name" value="2OG-FeII_Oxy_4"/>
    <property type="match status" value="1"/>
</dbReference>
<evidence type="ECO:0000256" key="9">
    <source>
        <dbReference type="ARBA" id="ARBA00047444"/>
    </source>
</evidence>
<evidence type="ECO:0000313" key="15">
    <source>
        <dbReference type="RefSeq" id="XP_030764495.1"/>
    </source>
</evidence>
<dbReference type="SMART" id="SM00702">
    <property type="entry name" value="P4Hc"/>
    <property type="match status" value="1"/>
</dbReference>
<dbReference type="PROSITE" id="PS51471">
    <property type="entry name" value="FE2OG_OXY"/>
    <property type="match status" value="1"/>
</dbReference>
<evidence type="ECO:0000259" key="10">
    <source>
        <dbReference type="PROSITE" id="PS51471"/>
    </source>
</evidence>
<dbReference type="KEGG" id="soy:115888794"/>
<dbReference type="PANTHER" id="PTHR12117:SF0">
    <property type="entry name" value="PROLYL 3-HYDROXYLASE OGFOD1"/>
    <property type="match status" value="1"/>
</dbReference>
<keyword evidence="3" id="KW-0479">Metal-binding</keyword>
<dbReference type="InterPro" id="IPR051842">
    <property type="entry name" value="uS12_prolyl_hydroxylase"/>
</dbReference>
<evidence type="ECO:0000256" key="1">
    <source>
        <dbReference type="ARBA" id="ARBA00001961"/>
    </source>
</evidence>
<dbReference type="Gene3D" id="2.60.120.620">
    <property type="entry name" value="q2cbj1_9rhob like domain"/>
    <property type="match status" value="2"/>
</dbReference>
<accession>A0A6J2YNX8</accession>
<dbReference type="InterPro" id="IPR005123">
    <property type="entry name" value="Oxoglu/Fe-dep_dioxygenase_dom"/>
</dbReference>
<evidence type="ECO:0000256" key="4">
    <source>
        <dbReference type="ARBA" id="ARBA00022896"/>
    </source>
</evidence>
<dbReference type="Pfam" id="PF10637">
    <property type="entry name" value="Ofd1_CTDD"/>
    <property type="match status" value="1"/>
</dbReference>
<dbReference type="OrthoDB" id="430522at2759"/>
<dbReference type="RefSeq" id="XP_030764496.1">
    <property type="nucleotide sequence ID" value="XM_030908636.1"/>
</dbReference>
<dbReference type="RefSeq" id="XP_030764492.1">
    <property type="nucleotide sequence ID" value="XM_030908632.1"/>
</dbReference>
<dbReference type="RefSeq" id="XP_030764493.1">
    <property type="nucleotide sequence ID" value="XM_030908633.1"/>
</dbReference>
<keyword evidence="6" id="KW-0560">Oxidoreductase</keyword>
<dbReference type="AlphaFoldDB" id="A0A6J2YNX8"/>
<evidence type="ECO:0000256" key="8">
    <source>
        <dbReference type="ARBA" id="ARBA00029938"/>
    </source>
</evidence>
<dbReference type="RefSeq" id="XP_030764494.1">
    <property type="nucleotide sequence ID" value="XM_030908634.1"/>
</dbReference>
<organism evidence="11 15">
    <name type="scientific">Sitophilus oryzae</name>
    <name type="common">Rice weevil</name>
    <name type="synonym">Curculio oryzae</name>
    <dbReference type="NCBI Taxonomy" id="7048"/>
    <lineage>
        <taxon>Eukaryota</taxon>
        <taxon>Metazoa</taxon>
        <taxon>Ecdysozoa</taxon>
        <taxon>Arthropoda</taxon>
        <taxon>Hexapoda</taxon>
        <taxon>Insecta</taxon>
        <taxon>Pterygota</taxon>
        <taxon>Neoptera</taxon>
        <taxon>Endopterygota</taxon>
        <taxon>Coleoptera</taxon>
        <taxon>Polyphaga</taxon>
        <taxon>Cucujiformia</taxon>
        <taxon>Curculionidae</taxon>
        <taxon>Dryophthorinae</taxon>
        <taxon>Sitophilus</taxon>
    </lineage>
</organism>